<dbReference type="InterPro" id="IPR025272">
    <property type="entry name" value="SocA_Panacea"/>
</dbReference>
<dbReference type="OrthoDB" id="112410at2157"/>
<dbReference type="Pfam" id="PF13274">
    <property type="entry name" value="SocA_Panacea"/>
    <property type="match status" value="1"/>
</dbReference>
<organism evidence="2 3">
    <name type="scientific">Methanofollis liminatans DSM 4140</name>
    <dbReference type="NCBI Taxonomy" id="28892"/>
    <lineage>
        <taxon>Archaea</taxon>
        <taxon>Methanobacteriati</taxon>
        <taxon>Methanobacteriota</taxon>
        <taxon>Stenosarchaea group</taxon>
        <taxon>Methanomicrobia</taxon>
        <taxon>Methanomicrobiales</taxon>
        <taxon>Methanomicrobiaceae</taxon>
        <taxon>Methanofollis</taxon>
    </lineage>
</organism>
<evidence type="ECO:0000313" key="3">
    <source>
        <dbReference type="Proteomes" id="UP000005095"/>
    </source>
</evidence>
<evidence type="ECO:0000313" key="2">
    <source>
        <dbReference type="EMBL" id="EJG07981.1"/>
    </source>
</evidence>
<protein>
    <recommendedName>
        <fullName evidence="1">Antitoxin SocA-like Panacea domain-containing protein</fullName>
    </recommendedName>
</protein>
<sequence>MKKLKKIHAMLYAMEHDPAIGRTKLMKFIFFADLIHYNQRGTTLFDSTYIRMPKGPVDPVAYSLTGETNDFFTVKKSRGKGKSSATRPYDHYLFQVRVPVNRDLFSRYEIALFHMILTALRGKKATSVSDLTHHLRLWKEFRDGEEIPLDYFALDDDEMRLVESFGLFIDGFQREFCTRMTTLSADLSDAIHPFTPERVVKVEEVLDDLVVRYPLPSLAVFYDAYLAWDDTFRLALRLNPAVVSSLTAECCDALCFTSYAVQSGAVGREVLAAYCEEVEERFDTIREGLFREHPENLCEVTTTTSDLLDLTMRLSRSLALEMPPGRR</sequence>
<dbReference type="EMBL" id="CM001555">
    <property type="protein sequence ID" value="EJG07981.1"/>
    <property type="molecule type" value="Genomic_DNA"/>
</dbReference>
<dbReference type="RefSeq" id="WP_004040092.1">
    <property type="nucleotide sequence ID" value="NZ_CM001555.1"/>
</dbReference>
<dbReference type="Proteomes" id="UP000005095">
    <property type="component" value="Chromosome"/>
</dbReference>
<name>J0S262_9EURY</name>
<gene>
    <name evidence="2" type="ORF">Metli_2040</name>
</gene>
<accession>J0S262</accession>
<dbReference type="STRING" id="28892.Metli_2040"/>
<evidence type="ECO:0000259" key="1">
    <source>
        <dbReference type="Pfam" id="PF13274"/>
    </source>
</evidence>
<dbReference type="HOGENOM" id="CLU_848911_0_0_2"/>
<reference evidence="2 3" key="1">
    <citation type="submission" date="2011-08" db="EMBL/GenBank/DDBJ databases">
        <title>The complete genome of Methanofollis liminatans DSM 4140.</title>
        <authorList>
            <consortium name="US DOE Joint Genome Institute (JGI-PGF)"/>
            <person name="Lucas S."/>
            <person name="Han J."/>
            <person name="Lapidus A."/>
            <person name="Bruce D."/>
            <person name="Goodwin L."/>
            <person name="Pitluck S."/>
            <person name="Peters L."/>
            <person name="Kyrpides N."/>
            <person name="Mavromatis K."/>
            <person name="Ivanova N."/>
            <person name="Mikhailova N."/>
            <person name="Lu M."/>
            <person name="Detter J.C."/>
            <person name="Tapia R."/>
            <person name="Han C."/>
            <person name="Land M."/>
            <person name="Hauser L."/>
            <person name="Markowitz V."/>
            <person name="Cheng J.-F."/>
            <person name="Hugenholtz P."/>
            <person name="Woyke T."/>
            <person name="Wu D."/>
            <person name="Spring S."/>
            <person name="Schuler E."/>
            <person name="Brambilla E."/>
            <person name="Klenk H.-P."/>
            <person name="Eisen J.A."/>
        </authorList>
    </citation>
    <scope>NUCLEOTIDE SEQUENCE [LARGE SCALE GENOMIC DNA]</scope>
    <source>
        <strain evidence="2 3">DSM 4140</strain>
    </source>
</reference>
<proteinExistence type="predicted"/>
<feature type="domain" description="Antitoxin SocA-like Panacea" evidence="1">
    <location>
        <begin position="25"/>
        <end position="139"/>
    </location>
</feature>
<keyword evidence="3" id="KW-1185">Reference proteome</keyword>
<dbReference type="AlphaFoldDB" id="J0S262"/>